<evidence type="ECO:0000313" key="4">
    <source>
        <dbReference type="EMBL" id="KAK7756476.1"/>
    </source>
</evidence>
<dbReference type="GO" id="GO:0016616">
    <property type="term" value="F:oxidoreductase activity, acting on the CH-OH group of donors, NAD or NADP as acceptor"/>
    <property type="evidence" value="ECO:0007669"/>
    <property type="project" value="TreeGrafter"/>
</dbReference>
<dbReference type="InterPro" id="IPR036291">
    <property type="entry name" value="NAD(P)-bd_dom_sf"/>
</dbReference>
<accession>A0AAN9UYY7</accession>
<dbReference type="Pfam" id="PF01370">
    <property type="entry name" value="Epimerase"/>
    <property type="match status" value="1"/>
</dbReference>
<organism evidence="4 5">
    <name type="scientific">Diatrype stigma</name>
    <dbReference type="NCBI Taxonomy" id="117547"/>
    <lineage>
        <taxon>Eukaryota</taxon>
        <taxon>Fungi</taxon>
        <taxon>Dikarya</taxon>
        <taxon>Ascomycota</taxon>
        <taxon>Pezizomycotina</taxon>
        <taxon>Sordariomycetes</taxon>
        <taxon>Xylariomycetidae</taxon>
        <taxon>Xylariales</taxon>
        <taxon>Diatrypaceae</taxon>
        <taxon>Diatrype</taxon>
    </lineage>
</organism>
<keyword evidence="1" id="KW-0560">Oxidoreductase</keyword>
<dbReference type="FunFam" id="3.40.50.720:FF:000191">
    <property type="entry name" value="Methylglyoxal reductase (NADPH-dependent)"/>
    <property type="match status" value="1"/>
</dbReference>
<evidence type="ECO:0000259" key="3">
    <source>
        <dbReference type="Pfam" id="PF01370"/>
    </source>
</evidence>
<evidence type="ECO:0000256" key="1">
    <source>
        <dbReference type="ARBA" id="ARBA00023002"/>
    </source>
</evidence>
<dbReference type="Gene3D" id="3.40.50.720">
    <property type="entry name" value="NAD(P)-binding Rossmann-like Domain"/>
    <property type="match status" value="1"/>
</dbReference>
<dbReference type="InterPro" id="IPR001509">
    <property type="entry name" value="Epimerase_deHydtase"/>
</dbReference>
<comment type="similarity">
    <text evidence="2">Belongs to the NAD(P)-dependent epimerase/dehydratase family. Dihydroflavonol-4-reductase subfamily.</text>
</comment>
<dbReference type="AlphaFoldDB" id="A0AAN9UYY7"/>
<dbReference type="CDD" id="cd05227">
    <property type="entry name" value="AR_SDR_e"/>
    <property type="match status" value="1"/>
</dbReference>
<sequence>MAKRGYEVVTTVRSEDKAAKIREAHPGAKLTVALVPDISRPDAFDEVVRAHGQGLEYVQHTASPFHYGWTDAKTELLDPALEGTRSVLRAVQRHAPSVRRVVVTSSFAAILSAAGIADPTKTFSEADWNPLTYEDGLRSGPDNKADAYRASKTVAERAAWDFVKDGGASFELATICPPMVFGPVAHHLPSLAAINTSNARFVDLVQGKWAAAIPPSGVFLWVDVRDVALAHANAMERPAAAGKRFFVTAGYYSNREIAAAVRKHFPELKDKLPDESVPGGDYPEGGVYKYDNSRATEVLGIDWIPLEKSAVDTVKSLRALGA</sequence>
<protein>
    <submittedName>
        <fullName evidence="4">Methylglyoxal reductase (NADPH-dependent) gre2</fullName>
    </submittedName>
</protein>
<dbReference type="PANTHER" id="PTHR10366:SF564">
    <property type="entry name" value="STEROL-4-ALPHA-CARBOXYLATE 3-DEHYDROGENASE, DECARBOXYLATING"/>
    <property type="match status" value="1"/>
</dbReference>
<dbReference type="Proteomes" id="UP001320420">
    <property type="component" value="Unassembled WGS sequence"/>
</dbReference>
<keyword evidence="5" id="KW-1185">Reference proteome</keyword>
<proteinExistence type="inferred from homology"/>
<evidence type="ECO:0000256" key="2">
    <source>
        <dbReference type="ARBA" id="ARBA00023445"/>
    </source>
</evidence>
<evidence type="ECO:0000313" key="5">
    <source>
        <dbReference type="Proteomes" id="UP001320420"/>
    </source>
</evidence>
<name>A0AAN9UYY7_9PEZI</name>
<dbReference type="EMBL" id="JAKJXP020000007">
    <property type="protein sequence ID" value="KAK7756476.1"/>
    <property type="molecule type" value="Genomic_DNA"/>
</dbReference>
<dbReference type="InterPro" id="IPR050425">
    <property type="entry name" value="NAD(P)_dehydrat-like"/>
</dbReference>
<reference evidence="4 5" key="1">
    <citation type="submission" date="2024-02" db="EMBL/GenBank/DDBJ databases">
        <title>De novo assembly and annotation of 12 fungi associated with fruit tree decline syndrome in Ontario, Canada.</title>
        <authorList>
            <person name="Sulman M."/>
            <person name="Ellouze W."/>
            <person name="Ilyukhin E."/>
        </authorList>
    </citation>
    <scope>NUCLEOTIDE SEQUENCE [LARGE SCALE GENOMIC DNA]</scope>
    <source>
        <strain evidence="4 5">M11/M66-122</strain>
    </source>
</reference>
<feature type="domain" description="NAD-dependent epimerase/dehydratase" evidence="3">
    <location>
        <begin position="2"/>
        <end position="242"/>
    </location>
</feature>
<gene>
    <name evidence="4" type="primary">GRE2_1</name>
    <name evidence="4" type="ORF">SLS62_001702</name>
</gene>
<dbReference type="SUPFAM" id="SSF51735">
    <property type="entry name" value="NAD(P)-binding Rossmann-fold domains"/>
    <property type="match status" value="1"/>
</dbReference>
<dbReference type="PANTHER" id="PTHR10366">
    <property type="entry name" value="NAD DEPENDENT EPIMERASE/DEHYDRATASE"/>
    <property type="match status" value="1"/>
</dbReference>
<comment type="caution">
    <text evidence="4">The sequence shown here is derived from an EMBL/GenBank/DDBJ whole genome shotgun (WGS) entry which is preliminary data.</text>
</comment>